<dbReference type="Proteomes" id="UP000076078">
    <property type="component" value="Unassembled WGS sequence"/>
</dbReference>
<dbReference type="OrthoDB" id="10541088at2759"/>
<proteinExistence type="predicted"/>
<gene>
    <name evidence="1" type="ORF">DLAC_09769</name>
</gene>
<keyword evidence="2" id="KW-1185">Reference proteome</keyword>
<evidence type="ECO:0000313" key="2">
    <source>
        <dbReference type="Proteomes" id="UP000076078"/>
    </source>
</evidence>
<protein>
    <submittedName>
        <fullName evidence="1">Uncharacterized protein</fullName>
    </submittedName>
</protein>
<dbReference type="InParanoid" id="A0A151Z762"/>
<dbReference type="FunCoup" id="A0A151Z762">
    <property type="interactions" value="425"/>
</dbReference>
<sequence>MSIKTTFLIFNENTKDKENIDPLTGINVSTSNKKFNSSSTIGSKKRVPLRDITPIVTRKTPSSSSQKKIKTCASGNYMTSTNNSNNTYSKITFNNTFGDIKSIR</sequence>
<organism evidence="1 2">
    <name type="scientific">Tieghemostelium lacteum</name>
    <name type="common">Slime mold</name>
    <name type="synonym">Dictyostelium lacteum</name>
    <dbReference type="NCBI Taxonomy" id="361077"/>
    <lineage>
        <taxon>Eukaryota</taxon>
        <taxon>Amoebozoa</taxon>
        <taxon>Evosea</taxon>
        <taxon>Eumycetozoa</taxon>
        <taxon>Dictyostelia</taxon>
        <taxon>Dictyosteliales</taxon>
        <taxon>Raperosteliaceae</taxon>
        <taxon>Tieghemostelium</taxon>
    </lineage>
</organism>
<reference evidence="1 2" key="1">
    <citation type="submission" date="2015-12" db="EMBL/GenBank/DDBJ databases">
        <title>Dictyostelia acquired genes for synthesis and detection of signals that induce cell-type specialization by lateral gene transfer from prokaryotes.</title>
        <authorList>
            <person name="Gloeckner G."/>
            <person name="Schaap P."/>
        </authorList>
    </citation>
    <scope>NUCLEOTIDE SEQUENCE [LARGE SCALE GENOMIC DNA]</scope>
    <source>
        <strain evidence="1 2">TK</strain>
    </source>
</reference>
<dbReference type="AlphaFoldDB" id="A0A151Z762"/>
<accession>A0A151Z762</accession>
<dbReference type="EMBL" id="LODT01000039">
    <property type="protein sequence ID" value="KYQ89799.1"/>
    <property type="molecule type" value="Genomic_DNA"/>
</dbReference>
<name>A0A151Z762_TIELA</name>
<evidence type="ECO:0000313" key="1">
    <source>
        <dbReference type="EMBL" id="KYQ89799.1"/>
    </source>
</evidence>
<comment type="caution">
    <text evidence="1">The sequence shown here is derived from an EMBL/GenBank/DDBJ whole genome shotgun (WGS) entry which is preliminary data.</text>
</comment>